<accession>A0ABQ1TAT7</accession>
<keyword evidence="6" id="KW-0233">DNA recombination</keyword>
<dbReference type="InterPro" id="IPR013765">
    <property type="entry name" value="DNA_recomb/repair_RecA"/>
</dbReference>
<dbReference type="Pfam" id="PF21096">
    <property type="entry name" value="RecA_C"/>
    <property type="match status" value="1"/>
</dbReference>
<dbReference type="PROSITE" id="PS50163">
    <property type="entry name" value="RECA_3"/>
    <property type="match status" value="1"/>
</dbReference>
<gene>
    <name evidence="8" type="ORF">GCM10008027_12960</name>
</gene>
<proteinExistence type="inferred from homology"/>
<dbReference type="Gene3D" id="3.40.50.300">
    <property type="entry name" value="P-loop containing nucleotide triphosphate hydrolases"/>
    <property type="match status" value="1"/>
</dbReference>
<evidence type="ECO:0000256" key="1">
    <source>
        <dbReference type="ARBA" id="ARBA00009391"/>
    </source>
</evidence>
<dbReference type="Proteomes" id="UP000638462">
    <property type="component" value="Unassembled WGS sequence"/>
</dbReference>
<dbReference type="InterPro" id="IPR049261">
    <property type="entry name" value="RecA-like_C"/>
</dbReference>
<protein>
    <recommendedName>
        <fullName evidence="2">Protein RecA</fullName>
    </recommendedName>
</protein>
<dbReference type="PRINTS" id="PR00142">
    <property type="entry name" value="RECA"/>
</dbReference>
<dbReference type="Gene3D" id="3.30.250.10">
    <property type="entry name" value="RecA protein, C-terminal domain"/>
    <property type="match status" value="1"/>
</dbReference>
<comment type="similarity">
    <text evidence="1">Belongs to the RecA family.</text>
</comment>
<dbReference type="InterPro" id="IPR020587">
    <property type="entry name" value="RecA_monomer-monomer_interface"/>
</dbReference>
<dbReference type="InterPro" id="IPR049428">
    <property type="entry name" value="RecA-like_N"/>
</dbReference>
<dbReference type="InterPro" id="IPR027417">
    <property type="entry name" value="P-loop_NTPase"/>
</dbReference>
<sequence length="119" mass="13118">MKEGDEVVGNETRVKVVKNKVAPPFKQAEFIIMYGEGISKQGELIDLGVKHKLVEKSGAWYSYNGNKVGQGKANSIKFLKDNPEIADEIEGKLREMLLLQATVQPEDGEDAGLLAEDEL</sequence>
<evidence type="ECO:0000256" key="2">
    <source>
        <dbReference type="ARBA" id="ARBA00015553"/>
    </source>
</evidence>
<organism evidence="8 9">
    <name type="scientific">Pseudoalteromonas gelatinilytica</name>
    <dbReference type="NCBI Taxonomy" id="1703256"/>
    <lineage>
        <taxon>Bacteria</taxon>
        <taxon>Pseudomonadati</taxon>
        <taxon>Pseudomonadota</taxon>
        <taxon>Gammaproteobacteria</taxon>
        <taxon>Alteromonadales</taxon>
        <taxon>Pseudoalteromonadaceae</taxon>
        <taxon>Pseudoalteromonas</taxon>
    </lineage>
</organism>
<feature type="domain" description="RecA family profile 2" evidence="7">
    <location>
        <begin position="1"/>
        <end position="43"/>
    </location>
</feature>
<comment type="caution">
    <text evidence="8">The sequence shown here is derived from an EMBL/GenBank/DDBJ whole genome shotgun (WGS) entry which is preliminary data.</text>
</comment>
<name>A0ABQ1TAT7_9GAMM</name>
<dbReference type="PANTHER" id="PTHR45900">
    <property type="entry name" value="RECA"/>
    <property type="match status" value="1"/>
</dbReference>
<keyword evidence="5" id="KW-0238">DNA-binding</keyword>
<evidence type="ECO:0000256" key="4">
    <source>
        <dbReference type="ARBA" id="ARBA00022840"/>
    </source>
</evidence>
<dbReference type="InterPro" id="IPR023400">
    <property type="entry name" value="RecA_C_sf"/>
</dbReference>
<keyword evidence="9" id="KW-1185">Reference proteome</keyword>
<evidence type="ECO:0000313" key="9">
    <source>
        <dbReference type="Proteomes" id="UP000638462"/>
    </source>
</evidence>
<keyword evidence="3" id="KW-0547">Nucleotide-binding</keyword>
<evidence type="ECO:0000256" key="5">
    <source>
        <dbReference type="ARBA" id="ARBA00023125"/>
    </source>
</evidence>
<evidence type="ECO:0000256" key="3">
    <source>
        <dbReference type="ARBA" id="ARBA00022741"/>
    </source>
</evidence>
<reference evidence="9" key="1">
    <citation type="journal article" date="2019" name="Int. J. Syst. Evol. Microbiol.">
        <title>The Global Catalogue of Microorganisms (GCM) 10K type strain sequencing project: providing services to taxonomists for standard genome sequencing and annotation.</title>
        <authorList>
            <consortium name="The Broad Institute Genomics Platform"/>
            <consortium name="The Broad Institute Genome Sequencing Center for Infectious Disease"/>
            <person name="Wu L."/>
            <person name="Ma J."/>
        </authorList>
    </citation>
    <scope>NUCLEOTIDE SEQUENCE [LARGE SCALE GENOMIC DNA]</scope>
    <source>
        <strain evidence="9">CGMCC 1.15394</strain>
    </source>
</reference>
<keyword evidence="4" id="KW-0067">ATP-binding</keyword>
<dbReference type="EMBL" id="BMIT01000004">
    <property type="protein sequence ID" value="GGE89484.1"/>
    <property type="molecule type" value="Genomic_DNA"/>
</dbReference>
<evidence type="ECO:0000313" key="8">
    <source>
        <dbReference type="EMBL" id="GGE89484.1"/>
    </source>
</evidence>
<dbReference type="PANTHER" id="PTHR45900:SF1">
    <property type="entry name" value="MITOCHONDRIAL DNA REPAIR PROTEIN RECA HOMOLOG-RELATED"/>
    <property type="match status" value="1"/>
</dbReference>
<dbReference type="Pfam" id="PF00154">
    <property type="entry name" value="RecA_N"/>
    <property type="match status" value="1"/>
</dbReference>
<dbReference type="SUPFAM" id="SSF54752">
    <property type="entry name" value="RecA protein, C-terminal domain"/>
    <property type="match status" value="1"/>
</dbReference>
<evidence type="ECO:0000256" key="6">
    <source>
        <dbReference type="ARBA" id="ARBA00023172"/>
    </source>
</evidence>
<evidence type="ECO:0000259" key="7">
    <source>
        <dbReference type="PROSITE" id="PS50163"/>
    </source>
</evidence>